<keyword evidence="10" id="KW-0482">Metalloprotease</keyword>
<sequence length="619" mass="71262">MDRKQEKIKNLLEQAEKDLSQDPKLYERKLFRYSLLGYAIILAITFFLFGLVAGSIWLAFSSSMFLLLLFNKKLFIPLFIMVWVLFKSVFIRWPKPEGVIITREHSPELFNIIDELQSNLNASRIHQVIVTPEFNAAIVQTPRFLAFGFMHNTLIIGFELLVSLTVEEVKSVIAHEFTHLSGNHSKFHGWIYQARESWQNMMYNLDQHNGWTTAPIRKFFNWYSPRFSAYSFALARLNEYEADNVAGEQSSNEIAASALLKLPAYSNFIQDKHWTPFNQSILDFPEPNILPYTGLIKFMEEKKISAADAVSAINFAKKEVTNYQDTHPCLTDRLAALKGENVDFLPTEKSAAKLLLGDRIDDVAAMLDAQWSEWNLDSWKQEHLAIQEEREQYHDLKNKEIKKLDKDELWKLAYLKEKFENDNESISLYRAFNELYPNDVDGQFALGRALLEQKDDAGLQYLEKASAKHELLEVSSKVAYSYLVDNERLEEANVWLERMHNLEDIYREAGIERHSVSSKDTIEPTTISEEALAPIVNQVKTNKKVKAAWVAQKRVKNFSDSQVLIIAVKAKRGFYLSDNLAEKIIGSLEIKSGNTVFVFTKGNDKKLYKKVIAIGKQVI</sequence>
<dbReference type="RefSeq" id="WP_138543571.1">
    <property type="nucleotide sequence ID" value="NZ_PNCJ01000005.1"/>
</dbReference>
<evidence type="ECO:0000313" key="14">
    <source>
        <dbReference type="EMBL" id="TMP39681.1"/>
    </source>
</evidence>
<evidence type="ECO:0000256" key="2">
    <source>
        <dbReference type="ARBA" id="ARBA00004651"/>
    </source>
</evidence>
<evidence type="ECO:0000256" key="4">
    <source>
        <dbReference type="ARBA" id="ARBA00022670"/>
    </source>
</evidence>
<organism evidence="14 15">
    <name type="scientific">Pseudoalteromonas rubra</name>
    <dbReference type="NCBI Taxonomy" id="43658"/>
    <lineage>
        <taxon>Bacteria</taxon>
        <taxon>Pseudomonadati</taxon>
        <taxon>Pseudomonadota</taxon>
        <taxon>Gammaproteobacteria</taxon>
        <taxon>Alteromonadales</taxon>
        <taxon>Pseudoalteromonadaceae</taxon>
        <taxon>Pseudoalteromonas</taxon>
    </lineage>
</organism>
<dbReference type="CDD" id="cd07328">
    <property type="entry name" value="M48_Ste24p_like"/>
    <property type="match status" value="1"/>
</dbReference>
<gene>
    <name evidence="14" type="ORF">CWB98_03585</name>
</gene>
<dbReference type="Gene3D" id="3.30.2010.10">
    <property type="entry name" value="Metalloproteases ('zincins'), catalytic domain"/>
    <property type="match status" value="1"/>
</dbReference>
<accession>A0A5S3X524</accession>
<comment type="cofactor">
    <cofactor evidence="1">
        <name>Zn(2+)</name>
        <dbReference type="ChEBI" id="CHEBI:29105"/>
    </cofactor>
</comment>
<evidence type="ECO:0000256" key="11">
    <source>
        <dbReference type="ARBA" id="ARBA00023136"/>
    </source>
</evidence>
<dbReference type="PANTHER" id="PTHR43221:SF1">
    <property type="entry name" value="PROTEASE HTPX"/>
    <property type="match status" value="1"/>
</dbReference>
<evidence type="ECO:0000256" key="5">
    <source>
        <dbReference type="ARBA" id="ARBA00022692"/>
    </source>
</evidence>
<reference evidence="14 15" key="1">
    <citation type="submission" date="2018-01" db="EMBL/GenBank/DDBJ databases">
        <authorList>
            <person name="Paulsen S."/>
            <person name="Gram L.K."/>
        </authorList>
    </citation>
    <scope>NUCLEOTIDE SEQUENCE [LARGE SCALE GENOMIC DNA]</scope>
    <source>
        <strain evidence="14 15">S2599</strain>
    </source>
</reference>
<comment type="caution">
    <text evidence="14">The sequence shown here is derived from an EMBL/GenBank/DDBJ whole genome shotgun (WGS) entry which is preliminary data.</text>
</comment>
<dbReference type="AlphaFoldDB" id="A0A5S3X524"/>
<dbReference type="GO" id="GO:0046872">
    <property type="term" value="F:metal ion binding"/>
    <property type="evidence" value="ECO:0007669"/>
    <property type="project" value="UniProtKB-KW"/>
</dbReference>
<evidence type="ECO:0000259" key="13">
    <source>
        <dbReference type="Pfam" id="PF01435"/>
    </source>
</evidence>
<protein>
    <recommendedName>
        <fullName evidence="13">Peptidase M48 domain-containing protein</fullName>
    </recommendedName>
</protein>
<comment type="subcellular location">
    <subcellularLocation>
        <location evidence="2">Cell membrane</location>
        <topology evidence="2">Multi-pass membrane protein</topology>
    </subcellularLocation>
</comment>
<keyword evidence="3" id="KW-1003">Cell membrane</keyword>
<keyword evidence="11 12" id="KW-0472">Membrane</keyword>
<feature type="domain" description="Peptidase M48" evidence="13">
    <location>
        <begin position="136"/>
        <end position="340"/>
    </location>
</feature>
<dbReference type="GO" id="GO:0005886">
    <property type="term" value="C:plasma membrane"/>
    <property type="evidence" value="ECO:0007669"/>
    <property type="project" value="UniProtKB-SubCell"/>
</dbReference>
<name>A0A5S3X524_9GAMM</name>
<dbReference type="Proteomes" id="UP000306719">
    <property type="component" value="Unassembled WGS sequence"/>
</dbReference>
<reference evidence="15" key="2">
    <citation type="submission" date="2019-06" db="EMBL/GenBank/DDBJ databases">
        <title>Co-occurence of chitin degradation, pigmentation and bioactivity in marine Pseudoalteromonas.</title>
        <authorList>
            <person name="Sonnenschein E.C."/>
            <person name="Bech P.K."/>
        </authorList>
    </citation>
    <scope>NUCLEOTIDE SEQUENCE [LARGE SCALE GENOMIC DNA]</scope>
    <source>
        <strain evidence="15">S2599</strain>
    </source>
</reference>
<keyword evidence="8" id="KW-0862">Zinc</keyword>
<keyword evidence="4" id="KW-0645">Protease</keyword>
<dbReference type="Pfam" id="PF01435">
    <property type="entry name" value="Peptidase_M48"/>
    <property type="match status" value="1"/>
</dbReference>
<evidence type="ECO:0000256" key="8">
    <source>
        <dbReference type="ARBA" id="ARBA00022833"/>
    </source>
</evidence>
<keyword evidence="6" id="KW-0479">Metal-binding</keyword>
<feature type="transmembrane region" description="Helical" evidence="12">
    <location>
        <begin position="64"/>
        <end position="86"/>
    </location>
</feature>
<keyword evidence="5 12" id="KW-0812">Transmembrane</keyword>
<keyword evidence="9 12" id="KW-1133">Transmembrane helix</keyword>
<dbReference type="EMBL" id="PNCJ01000005">
    <property type="protein sequence ID" value="TMP39681.1"/>
    <property type="molecule type" value="Genomic_DNA"/>
</dbReference>
<dbReference type="PANTHER" id="PTHR43221">
    <property type="entry name" value="PROTEASE HTPX"/>
    <property type="match status" value="1"/>
</dbReference>
<dbReference type="GO" id="GO:0006508">
    <property type="term" value="P:proteolysis"/>
    <property type="evidence" value="ECO:0007669"/>
    <property type="project" value="UniProtKB-KW"/>
</dbReference>
<evidence type="ECO:0000256" key="9">
    <source>
        <dbReference type="ARBA" id="ARBA00022989"/>
    </source>
</evidence>
<evidence type="ECO:0000256" key="12">
    <source>
        <dbReference type="SAM" id="Phobius"/>
    </source>
</evidence>
<evidence type="ECO:0000256" key="6">
    <source>
        <dbReference type="ARBA" id="ARBA00022723"/>
    </source>
</evidence>
<evidence type="ECO:0000256" key="7">
    <source>
        <dbReference type="ARBA" id="ARBA00022801"/>
    </source>
</evidence>
<evidence type="ECO:0000256" key="3">
    <source>
        <dbReference type="ARBA" id="ARBA00022475"/>
    </source>
</evidence>
<evidence type="ECO:0000256" key="10">
    <source>
        <dbReference type="ARBA" id="ARBA00023049"/>
    </source>
</evidence>
<dbReference type="InterPro" id="IPR050083">
    <property type="entry name" value="HtpX_protease"/>
</dbReference>
<evidence type="ECO:0000256" key="1">
    <source>
        <dbReference type="ARBA" id="ARBA00001947"/>
    </source>
</evidence>
<keyword evidence="7" id="KW-0378">Hydrolase</keyword>
<evidence type="ECO:0000313" key="15">
    <source>
        <dbReference type="Proteomes" id="UP000306719"/>
    </source>
</evidence>
<dbReference type="InterPro" id="IPR001915">
    <property type="entry name" value="Peptidase_M48"/>
</dbReference>
<dbReference type="GO" id="GO:0004222">
    <property type="term" value="F:metalloendopeptidase activity"/>
    <property type="evidence" value="ECO:0007669"/>
    <property type="project" value="InterPro"/>
</dbReference>
<feature type="transmembrane region" description="Helical" evidence="12">
    <location>
        <begin position="35"/>
        <end position="58"/>
    </location>
</feature>
<dbReference type="OrthoDB" id="9789270at2"/>
<proteinExistence type="predicted"/>